<sequence>MIVRDIKQFRRNAGHVDLESLPPLEEVEPHLPSPDMPPVDLPPIHDVPLKFPTSEIPSSPCITHQQATVSSIGIKRGEPVTCTRFAQSSRSSSLLPPSDGSSSSKDEDNILMEDYDDHRSVNKRIAEICNEKEYRRWLTHEYNASLILPLWNPCPIDLGAVGYLSEPEGRFITLFNAFSPQNSDHGMVRNLPSINRYGQVKHGSQKLDKRSRLQKLDAITGPFAGLSRGVSQKVSRRYTYPLKAGHGIAIMCAETTEYRYLEPLDVPKKWFQSNVNSVMNAYGTQRHIQKEDLFLVVGTLCAPKYALFVSHSHPDGHAQFTVYSSPKTGQKWGVFTTDPEVTQEGSGPRQPASKVSDQQKGPWNSVLLARLRFKPDYLKPTSK</sequence>
<gene>
    <name evidence="2" type="ORF">K443DRAFT_127138</name>
</gene>
<dbReference type="HOGENOM" id="CLU_721730_0_0_1"/>
<organism evidence="2 3">
    <name type="scientific">Laccaria amethystina LaAM-08-1</name>
    <dbReference type="NCBI Taxonomy" id="1095629"/>
    <lineage>
        <taxon>Eukaryota</taxon>
        <taxon>Fungi</taxon>
        <taxon>Dikarya</taxon>
        <taxon>Basidiomycota</taxon>
        <taxon>Agaricomycotina</taxon>
        <taxon>Agaricomycetes</taxon>
        <taxon>Agaricomycetidae</taxon>
        <taxon>Agaricales</taxon>
        <taxon>Agaricineae</taxon>
        <taxon>Hydnangiaceae</taxon>
        <taxon>Laccaria</taxon>
    </lineage>
</organism>
<evidence type="ECO:0000256" key="1">
    <source>
        <dbReference type="SAM" id="MobiDB-lite"/>
    </source>
</evidence>
<protein>
    <submittedName>
        <fullName evidence="2">Uncharacterized protein</fullName>
    </submittedName>
</protein>
<accession>A0A0C9XXH6</accession>
<evidence type="ECO:0000313" key="3">
    <source>
        <dbReference type="Proteomes" id="UP000054477"/>
    </source>
</evidence>
<dbReference type="AlphaFoldDB" id="A0A0C9XXH6"/>
<feature type="region of interest" description="Disordered" evidence="1">
    <location>
        <begin position="85"/>
        <end position="108"/>
    </location>
</feature>
<evidence type="ECO:0000313" key="2">
    <source>
        <dbReference type="EMBL" id="KIK09691.1"/>
    </source>
</evidence>
<feature type="region of interest" description="Disordered" evidence="1">
    <location>
        <begin position="338"/>
        <end position="361"/>
    </location>
</feature>
<keyword evidence="3" id="KW-1185">Reference proteome</keyword>
<proteinExistence type="predicted"/>
<dbReference type="Proteomes" id="UP000054477">
    <property type="component" value="Unassembled WGS sequence"/>
</dbReference>
<feature type="compositionally biased region" description="Low complexity" evidence="1">
    <location>
        <begin position="88"/>
        <end position="103"/>
    </location>
</feature>
<reference evidence="2 3" key="1">
    <citation type="submission" date="2014-04" db="EMBL/GenBank/DDBJ databases">
        <authorList>
            <consortium name="DOE Joint Genome Institute"/>
            <person name="Kuo A."/>
            <person name="Kohler A."/>
            <person name="Nagy L.G."/>
            <person name="Floudas D."/>
            <person name="Copeland A."/>
            <person name="Barry K.W."/>
            <person name="Cichocki N."/>
            <person name="Veneault-Fourrey C."/>
            <person name="LaButti K."/>
            <person name="Lindquist E.A."/>
            <person name="Lipzen A."/>
            <person name="Lundell T."/>
            <person name="Morin E."/>
            <person name="Murat C."/>
            <person name="Sun H."/>
            <person name="Tunlid A."/>
            <person name="Henrissat B."/>
            <person name="Grigoriev I.V."/>
            <person name="Hibbett D.S."/>
            <person name="Martin F."/>
            <person name="Nordberg H.P."/>
            <person name="Cantor M.N."/>
            <person name="Hua S.X."/>
        </authorList>
    </citation>
    <scope>NUCLEOTIDE SEQUENCE [LARGE SCALE GENOMIC DNA]</scope>
    <source>
        <strain evidence="2 3">LaAM-08-1</strain>
    </source>
</reference>
<name>A0A0C9XXH6_9AGAR</name>
<dbReference type="EMBL" id="KN838537">
    <property type="protein sequence ID" value="KIK09691.1"/>
    <property type="molecule type" value="Genomic_DNA"/>
</dbReference>
<dbReference type="OrthoDB" id="1668230at2759"/>
<dbReference type="STRING" id="1095629.A0A0C9XXH6"/>
<reference evidence="3" key="2">
    <citation type="submission" date="2015-01" db="EMBL/GenBank/DDBJ databases">
        <title>Evolutionary Origins and Diversification of the Mycorrhizal Mutualists.</title>
        <authorList>
            <consortium name="DOE Joint Genome Institute"/>
            <consortium name="Mycorrhizal Genomics Consortium"/>
            <person name="Kohler A."/>
            <person name="Kuo A."/>
            <person name="Nagy L.G."/>
            <person name="Floudas D."/>
            <person name="Copeland A."/>
            <person name="Barry K.W."/>
            <person name="Cichocki N."/>
            <person name="Veneault-Fourrey C."/>
            <person name="LaButti K."/>
            <person name="Lindquist E.A."/>
            <person name="Lipzen A."/>
            <person name="Lundell T."/>
            <person name="Morin E."/>
            <person name="Murat C."/>
            <person name="Riley R."/>
            <person name="Ohm R."/>
            <person name="Sun H."/>
            <person name="Tunlid A."/>
            <person name="Henrissat B."/>
            <person name="Grigoriev I.V."/>
            <person name="Hibbett D.S."/>
            <person name="Martin F."/>
        </authorList>
    </citation>
    <scope>NUCLEOTIDE SEQUENCE [LARGE SCALE GENOMIC DNA]</scope>
    <source>
        <strain evidence="3">LaAM-08-1</strain>
    </source>
</reference>